<dbReference type="Proteomes" id="UP001174997">
    <property type="component" value="Unassembled WGS sequence"/>
</dbReference>
<name>A0AA39ZNV8_9PEZI</name>
<keyword evidence="1" id="KW-1133">Transmembrane helix</keyword>
<feature type="transmembrane region" description="Helical" evidence="1">
    <location>
        <begin position="72"/>
        <end position="92"/>
    </location>
</feature>
<dbReference type="AlphaFoldDB" id="A0AA39ZNV8"/>
<reference evidence="2" key="1">
    <citation type="submission" date="2023-06" db="EMBL/GenBank/DDBJ databases">
        <title>Genome-scale phylogeny and comparative genomics of the fungal order Sordariales.</title>
        <authorList>
            <consortium name="Lawrence Berkeley National Laboratory"/>
            <person name="Hensen N."/>
            <person name="Bonometti L."/>
            <person name="Westerberg I."/>
            <person name="Brannstrom I.O."/>
            <person name="Guillou S."/>
            <person name="Cros-Aarteil S."/>
            <person name="Calhoun S."/>
            <person name="Haridas S."/>
            <person name="Kuo A."/>
            <person name="Mondo S."/>
            <person name="Pangilinan J."/>
            <person name="Riley R."/>
            <person name="Labutti K."/>
            <person name="Andreopoulos B."/>
            <person name="Lipzen A."/>
            <person name="Chen C."/>
            <person name="Yanf M."/>
            <person name="Daum C."/>
            <person name="Ng V."/>
            <person name="Clum A."/>
            <person name="Steindorff A."/>
            <person name="Ohm R."/>
            <person name="Martin F."/>
            <person name="Silar P."/>
            <person name="Natvig D."/>
            <person name="Lalanne C."/>
            <person name="Gautier V."/>
            <person name="Ament-Velasquez S.L."/>
            <person name="Kruys A."/>
            <person name="Hutchinson M.I."/>
            <person name="Powell A.J."/>
            <person name="Barry K."/>
            <person name="Miller A.N."/>
            <person name="Grigoriev I.V."/>
            <person name="Debuchy R."/>
            <person name="Gladieux P."/>
            <person name="Thoren M.H."/>
            <person name="Johannesson H."/>
        </authorList>
    </citation>
    <scope>NUCLEOTIDE SEQUENCE</scope>
    <source>
        <strain evidence="2">CBS 307.81</strain>
    </source>
</reference>
<accession>A0AA39ZNV8</accession>
<proteinExistence type="predicted"/>
<keyword evidence="1" id="KW-0812">Transmembrane</keyword>
<keyword evidence="1" id="KW-0472">Membrane</keyword>
<protein>
    <submittedName>
        <fullName evidence="2">Uncharacterized protein</fullName>
    </submittedName>
</protein>
<evidence type="ECO:0000313" key="3">
    <source>
        <dbReference type="Proteomes" id="UP001174997"/>
    </source>
</evidence>
<feature type="transmembrane region" description="Helical" evidence="1">
    <location>
        <begin position="14"/>
        <end position="35"/>
    </location>
</feature>
<evidence type="ECO:0000313" key="2">
    <source>
        <dbReference type="EMBL" id="KAK0674668.1"/>
    </source>
</evidence>
<evidence type="ECO:0000256" key="1">
    <source>
        <dbReference type="SAM" id="Phobius"/>
    </source>
</evidence>
<sequence length="127" mass="13734">MGGELMGILWVMPAYLPACLVPIASLLSTTARPLVSTATRTRLIKRKLLWCQPAVDRLRNEARRGSTGEKKLGIVFLFVVVVVTSGYLVGYAERIFGVGLLKGRDQGAANVVVSDCEIPYEKGVRGG</sequence>
<keyword evidence="3" id="KW-1185">Reference proteome</keyword>
<gene>
    <name evidence="2" type="ORF">QBC41DRAFT_309294</name>
</gene>
<comment type="caution">
    <text evidence="2">The sequence shown here is derived from an EMBL/GenBank/DDBJ whole genome shotgun (WGS) entry which is preliminary data.</text>
</comment>
<organism evidence="2 3">
    <name type="scientific">Cercophora samala</name>
    <dbReference type="NCBI Taxonomy" id="330535"/>
    <lineage>
        <taxon>Eukaryota</taxon>
        <taxon>Fungi</taxon>
        <taxon>Dikarya</taxon>
        <taxon>Ascomycota</taxon>
        <taxon>Pezizomycotina</taxon>
        <taxon>Sordariomycetes</taxon>
        <taxon>Sordariomycetidae</taxon>
        <taxon>Sordariales</taxon>
        <taxon>Lasiosphaeriaceae</taxon>
        <taxon>Cercophora</taxon>
    </lineage>
</organism>
<dbReference type="EMBL" id="JAULSY010000001">
    <property type="protein sequence ID" value="KAK0674668.1"/>
    <property type="molecule type" value="Genomic_DNA"/>
</dbReference>